<accession>A0A1I5ZJ07</accession>
<dbReference type="STRING" id="587909.SAMN05421810_109241"/>
<keyword evidence="1" id="KW-0812">Transmembrane</keyword>
<dbReference type="RefSeq" id="WP_092534462.1">
    <property type="nucleotide sequence ID" value="NZ_FOWW01000009.1"/>
</dbReference>
<keyword evidence="1" id="KW-0472">Membrane</keyword>
<dbReference type="EMBL" id="FOWW01000009">
    <property type="protein sequence ID" value="SFQ56469.1"/>
    <property type="molecule type" value="Genomic_DNA"/>
</dbReference>
<reference evidence="3" key="1">
    <citation type="submission" date="2016-10" db="EMBL/GenBank/DDBJ databases">
        <authorList>
            <person name="Varghese N."/>
            <person name="Submissions S."/>
        </authorList>
    </citation>
    <scope>NUCLEOTIDE SEQUENCE [LARGE SCALE GENOMIC DNA]</scope>
    <source>
        <strain evidence="3">CGMCC 4.5579</strain>
    </source>
</reference>
<evidence type="ECO:0000313" key="2">
    <source>
        <dbReference type="EMBL" id="SFQ56469.1"/>
    </source>
</evidence>
<keyword evidence="1" id="KW-1133">Transmembrane helix</keyword>
<organism evidence="2 3">
    <name type="scientific">Amycolatopsis arida</name>
    <dbReference type="NCBI Taxonomy" id="587909"/>
    <lineage>
        <taxon>Bacteria</taxon>
        <taxon>Bacillati</taxon>
        <taxon>Actinomycetota</taxon>
        <taxon>Actinomycetes</taxon>
        <taxon>Pseudonocardiales</taxon>
        <taxon>Pseudonocardiaceae</taxon>
        <taxon>Amycolatopsis</taxon>
    </lineage>
</organism>
<protein>
    <submittedName>
        <fullName evidence="2">Uncharacterized protein</fullName>
    </submittedName>
</protein>
<gene>
    <name evidence="2" type="ORF">SAMN05421810_109241</name>
</gene>
<dbReference type="OrthoDB" id="3691820at2"/>
<keyword evidence="3" id="KW-1185">Reference proteome</keyword>
<feature type="transmembrane region" description="Helical" evidence="1">
    <location>
        <begin position="12"/>
        <end position="32"/>
    </location>
</feature>
<evidence type="ECO:0000313" key="3">
    <source>
        <dbReference type="Proteomes" id="UP000198727"/>
    </source>
</evidence>
<name>A0A1I5ZJ07_9PSEU</name>
<dbReference type="Proteomes" id="UP000198727">
    <property type="component" value="Unassembled WGS sequence"/>
</dbReference>
<feature type="transmembrane region" description="Helical" evidence="1">
    <location>
        <begin position="122"/>
        <end position="143"/>
    </location>
</feature>
<proteinExistence type="predicted"/>
<sequence>MPTSRSPGAPVPAAVAAVGLVVVVVGTFLPWLRSGSVRRSSYETASLVDHFSLLDHALLGAVLRSWVAVPLVAASCVALLAVRLSRTAAIGTIVLAIVVGTVAVGVLVQGGDASGPVGLVPAGPLACLAGSTIALIGALGVLATSRRIRAHGRAGIAQ</sequence>
<evidence type="ECO:0000256" key="1">
    <source>
        <dbReference type="SAM" id="Phobius"/>
    </source>
</evidence>
<dbReference type="AlphaFoldDB" id="A0A1I5ZJ07"/>
<feature type="transmembrane region" description="Helical" evidence="1">
    <location>
        <begin position="57"/>
        <end position="82"/>
    </location>
</feature>
<feature type="transmembrane region" description="Helical" evidence="1">
    <location>
        <begin position="89"/>
        <end position="110"/>
    </location>
</feature>